<evidence type="ECO:0000313" key="1">
    <source>
        <dbReference type="EMBL" id="MCV3270819.1"/>
    </source>
</evidence>
<dbReference type="EMBL" id="JALIEB010000002">
    <property type="protein sequence ID" value="MCV3270819.1"/>
    <property type="molecule type" value="Genomic_DNA"/>
</dbReference>
<name>A0ABT3BBM7_9RHOB</name>
<reference evidence="1 2" key="1">
    <citation type="submission" date="2022-04" db="EMBL/GenBank/DDBJ databases">
        <title>Roseobacter sp. WL0113 is a bacterium isolated from neritic sediment.</title>
        <authorList>
            <person name="Wang L."/>
            <person name="He W."/>
            <person name="Zhang D.-F."/>
        </authorList>
    </citation>
    <scope>NUCLEOTIDE SEQUENCE [LARGE SCALE GENOMIC DNA]</scope>
    <source>
        <strain evidence="1 2">WL0113</strain>
    </source>
</reference>
<evidence type="ECO:0000313" key="2">
    <source>
        <dbReference type="Proteomes" id="UP001208690"/>
    </source>
</evidence>
<dbReference type="RefSeq" id="WP_263843136.1">
    <property type="nucleotide sequence ID" value="NZ_JALIEB010000002.1"/>
</dbReference>
<keyword evidence="2" id="KW-1185">Reference proteome</keyword>
<comment type="caution">
    <text evidence="1">The sequence shown here is derived from an EMBL/GenBank/DDBJ whole genome shotgun (WGS) entry which is preliminary data.</text>
</comment>
<protein>
    <submittedName>
        <fullName evidence="1">Uncharacterized protein</fullName>
    </submittedName>
</protein>
<gene>
    <name evidence="1" type="ORF">MUB52_05200</name>
</gene>
<dbReference type="Proteomes" id="UP001208690">
    <property type="component" value="Unassembled WGS sequence"/>
</dbReference>
<sequence length="304" mass="34087">MVEDGSHNVWLSAGTLDTIQKQLEDESFDGKESLVSEVQRMLDSTYAWRAADNEPLIRLSYPADNGDCTYMHSSGRQGSITPTEFCNSIKWGLGWRVSLLMDTERTARLQFDGATITVFQQTFLSSNKSSAPSFEAMTAVFENILVGNTFLTDDEQEELLRFSSLLAETNDPFSVMARVDHGFEPIKGTPVIQGEVVDIYSTRSGDYVGYYDWGPVAENAMLQDSSLWRQYSSSWAMASGLPEKFIAMAEDEMSGSNLMQVNEQGDVTPLDQSKEWYSELIVQGYLSNGYLPYTIDEELLEAFE</sequence>
<organism evidence="1 2">
    <name type="scientific">Roseobacter sinensis</name>
    <dbReference type="NCBI Taxonomy" id="2931391"/>
    <lineage>
        <taxon>Bacteria</taxon>
        <taxon>Pseudomonadati</taxon>
        <taxon>Pseudomonadota</taxon>
        <taxon>Alphaproteobacteria</taxon>
        <taxon>Rhodobacterales</taxon>
        <taxon>Roseobacteraceae</taxon>
        <taxon>Roseobacter</taxon>
    </lineage>
</organism>
<proteinExistence type="predicted"/>
<accession>A0ABT3BBM7</accession>